<evidence type="ECO:0000313" key="4">
    <source>
        <dbReference type="Proteomes" id="UP000522333"/>
    </source>
</evidence>
<dbReference type="InterPro" id="IPR010155">
    <property type="entry name" value="CRISPR-assoc_prot_Cas5d"/>
</dbReference>
<dbReference type="GO" id="GO:0016787">
    <property type="term" value="F:hydrolase activity"/>
    <property type="evidence" value="ECO:0007669"/>
    <property type="project" value="UniProtKB-KW"/>
</dbReference>
<accession>A0A848CCJ4</accession>
<dbReference type="EMBL" id="JABAFY010000015">
    <property type="protein sequence ID" value="NME52038.1"/>
    <property type="molecule type" value="Genomic_DNA"/>
</dbReference>
<dbReference type="Gene3D" id="3.30.70.2660">
    <property type="match status" value="1"/>
</dbReference>
<dbReference type="NCBIfam" id="TIGR02593">
    <property type="entry name" value="CRISPR_cas5"/>
    <property type="match status" value="1"/>
</dbReference>
<comment type="function">
    <text evidence="2">CRISPR (clustered regularly interspaced short palindromic repeat) is an adaptive immune system that provides protection against mobile genetic elements (viruses, transposable elements and conjugative plasmids). CRISPR clusters contain spacers, sequences complementary to antecedent mobile elements, and target invading nucleic acids. CRISPR clusters are transcribed and processed into CRISPR RNA (crRNA).</text>
</comment>
<dbReference type="AlphaFoldDB" id="A0A848CCJ4"/>
<keyword evidence="2" id="KW-0255">Endonuclease</keyword>
<dbReference type="Pfam" id="PF09704">
    <property type="entry name" value="Cas_Cas5d"/>
    <property type="match status" value="1"/>
</dbReference>
<proteinExistence type="inferred from homology"/>
<sequence>MIGVRLRVRGDYALFTRPENKGERCSYDVPTPSAMRGILEAIHWKPAIRWLVDRIHVLNPIVFDSIRRNEVSEKGPSLKSVKNAAKNGTPLYLFADECRQQRATLLLRHVDYVIEAHFELTDKAGPSDNEGKHIDIFRRRARNGECFQQPCLGCREFPAYFSLLEEEDAMPASSLAHDAPRDLGYMLYDIDYAHGMKPLFYRPRLEQGIIDVARWKRETLCI</sequence>
<gene>
    <name evidence="3" type="primary">cas5c</name>
    <name evidence="3" type="ORF">HF854_05740</name>
</gene>
<protein>
    <recommendedName>
        <fullName evidence="2">pre-crRNA processing endonuclease</fullName>
        <ecNumber evidence="2">3.1.-.-</ecNumber>
    </recommendedName>
</protein>
<keyword evidence="2" id="KW-0378">Hydrolase</keyword>
<dbReference type="CDD" id="cd09752">
    <property type="entry name" value="Cas5_I-C"/>
    <property type="match status" value="1"/>
</dbReference>
<dbReference type="InterPro" id="IPR013422">
    <property type="entry name" value="CRISPR-assoc_prot_Cas5_N"/>
</dbReference>
<dbReference type="InterPro" id="IPR021124">
    <property type="entry name" value="CRISPR-assoc_prot_Cas5"/>
</dbReference>
<dbReference type="GO" id="GO:0003723">
    <property type="term" value="F:RNA binding"/>
    <property type="evidence" value="ECO:0007669"/>
    <property type="project" value="UniProtKB-UniRule"/>
</dbReference>
<keyword evidence="1 2" id="KW-0051">Antiviral defense</keyword>
<keyword evidence="2" id="KW-0694">RNA-binding</keyword>
<dbReference type="RefSeq" id="WP_168935433.1">
    <property type="nucleotide sequence ID" value="NZ_CAMMAI010000014.1"/>
</dbReference>
<dbReference type="EC" id="3.1.-.-" evidence="2"/>
<comment type="caution">
    <text evidence="3">The sequence shown here is derived from an EMBL/GenBank/DDBJ whole genome shotgun (WGS) entry which is preliminary data.</text>
</comment>
<evidence type="ECO:0000256" key="1">
    <source>
        <dbReference type="ARBA" id="ARBA00023118"/>
    </source>
</evidence>
<dbReference type="Proteomes" id="UP000522333">
    <property type="component" value="Unassembled WGS sequence"/>
</dbReference>
<organism evidence="3 4">
    <name type="scientific">Desulfovibrio piger</name>
    <dbReference type="NCBI Taxonomy" id="901"/>
    <lineage>
        <taxon>Bacteria</taxon>
        <taxon>Pseudomonadati</taxon>
        <taxon>Thermodesulfobacteriota</taxon>
        <taxon>Desulfovibrionia</taxon>
        <taxon>Desulfovibrionales</taxon>
        <taxon>Desulfovibrionaceae</taxon>
        <taxon>Desulfovibrio</taxon>
    </lineage>
</organism>
<comment type="similarity">
    <text evidence="2">Belongs to the CRISPR-associated protein Cas5 family. Subtype I-C/Dvulg subfamily.</text>
</comment>
<keyword evidence="2" id="KW-0540">Nuclease</keyword>
<reference evidence="3 4" key="1">
    <citation type="submission" date="2020-04" db="EMBL/GenBank/DDBJ databases">
        <authorList>
            <person name="Hitch T.C.A."/>
            <person name="Wylensek D."/>
            <person name="Clavel T."/>
        </authorList>
    </citation>
    <scope>NUCLEOTIDE SEQUENCE [LARGE SCALE GENOMIC DNA]</scope>
    <source>
        <strain evidence="3 4">PG-251-APC-1</strain>
    </source>
</reference>
<evidence type="ECO:0000313" key="3">
    <source>
        <dbReference type="EMBL" id="NME52038.1"/>
    </source>
</evidence>
<dbReference type="GO" id="GO:0043571">
    <property type="term" value="P:maintenance of CRISPR repeat elements"/>
    <property type="evidence" value="ECO:0007669"/>
    <property type="project" value="UniProtKB-UniRule"/>
</dbReference>
<evidence type="ECO:0000256" key="2">
    <source>
        <dbReference type="PIRNR" id="PIRNR029950"/>
    </source>
</evidence>
<name>A0A848CCJ4_9BACT</name>
<dbReference type="GO" id="GO:0051607">
    <property type="term" value="P:defense response to virus"/>
    <property type="evidence" value="ECO:0007669"/>
    <property type="project" value="UniProtKB-UniRule"/>
</dbReference>
<dbReference type="NCBIfam" id="TIGR01876">
    <property type="entry name" value="cas_Cas5d"/>
    <property type="match status" value="1"/>
</dbReference>
<dbReference type="GO" id="GO:0004519">
    <property type="term" value="F:endonuclease activity"/>
    <property type="evidence" value="ECO:0007669"/>
    <property type="project" value="UniProtKB-UniRule"/>
</dbReference>
<dbReference type="PIRSF" id="PIRSF029950">
    <property type="entry name" value="Cas_CT1134"/>
    <property type="match status" value="1"/>
</dbReference>